<evidence type="ECO:0000313" key="4">
    <source>
        <dbReference type="EMBL" id="KGX84981.1"/>
    </source>
</evidence>
<dbReference type="InterPro" id="IPR011006">
    <property type="entry name" value="CheY-like_superfamily"/>
</dbReference>
<evidence type="ECO:0000313" key="5">
    <source>
        <dbReference type="Proteomes" id="UP000030401"/>
    </source>
</evidence>
<dbReference type="SMART" id="SM00448">
    <property type="entry name" value="REC"/>
    <property type="match status" value="1"/>
</dbReference>
<comment type="caution">
    <text evidence="2">Lacks conserved residue(s) required for the propagation of feature annotation.</text>
</comment>
<dbReference type="InterPro" id="IPR050595">
    <property type="entry name" value="Bact_response_regulator"/>
</dbReference>
<dbReference type="Gene3D" id="3.40.50.2300">
    <property type="match status" value="1"/>
</dbReference>
<dbReference type="STRING" id="1385512.N784_11440"/>
<comment type="caution">
    <text evidence="4">The sequence shown here is derived from an EMBL/GenBank/DDBJ whole genome shotgun (WGS) entry which is preliminary data.</text>
</comment>
<dbReference type="RefSeq" id="WP_052127340.1">
    <property type="nucleotide sequence ID" value="NZ_AVPG01000028.1"/>
</dbReference>
<proteinExistence type="predicted"/>
<dbReference type="PANTHER" id="PTHR44591:SF3">
    <property type="entry name" value="RESPONSE REGULATORY DOMAIN-CONTAINING PROTEIN"/>
    <property type="match status" value="1"/>
</dbReference>
<keyword evidence="1" id="KW-0597">Phosphoprotein</keyword>
<dbReference type="Proteomes" id="UP000030401">
    <property type="component" value="Unassembled WGS sequence"/>
</dbReference>
<dbReference type="eggNOG" id="COG3706">
    <property type="taxonomic scope" value="Bacteria"/>
</dbReference>
<evidence type="ECO:0000256" key="1">
    <source>
        <dbReference type="ARBA" id="ARBA00022553"/>
    </source>
</evidence>
<keyword evidence="5" id="KW-1185">Reference proteome</keyword>
<dbReference type="EMBL" id="AVPG01000028">
    <property type="protein sequence ID" value="KGX84981.1"/>
    <property type="molecule type" value="Genomic_DNA"/>
</dbReference>
<evidence type="ECO:0000256" key="2">
    <source>
        <dbReference type="PROSITE-ProRule" id="PRU00169"/>
    </source>
</evidence>
<name>A0A0A5FW15_9BACI</name>
<dbReference type="SUPFAM" id="SSF52172">
    <property type="entry name" value="CheY-like"/>
    <property type="match status" value="1"/>
</dbReference>
<organism evidence="4 5">
    <name type="scientific">Pontibacillus litoralis JSM 072002</name>
    <dbReference type="NCBI Taxonomy" id="1385512"/>
    <lineage>
        <taxon>Bacteria</taxon>
        <taxon>Bacillati</taxon>
        <taxon>Bacillota</taxon>
        <taxon>Bacilli</taxon>
        <taxon>Bacillales</taxon>
        <taxon>Bacillaceae</taxon>
        <taxon>Pontibacillus</taxon>
    </lineage>
</organism>
<dbReference type="PROSITE" id="PS50110">
    <property type="entry name" value="RESPONSE_REGULATORY"/>
    <property type="match status" value="1"/>
</dbReference>
<accession>A0A0A5FW15</accession>
<protein>
    <recommendedName>
        <fullName evidence="3">Response regulatory domain-containing protein</fullName>
    </recommendedName>
</protein>
<feature type="domain" description="Response regulatory" evidence="3">
    <location>
        <begin position="173"/>
        <end position="296"/>
    </location>
</feature>
<sequence length="301" mass="35324">MDSSIQQNKGLVLTEKEAASFFDFLTANVVRSKISITAIVVSIRNSSTMREIRDTKKEMEIEAFLHKEIRQTDLLVNLNHPFQWCIVLAHSKEEEAGAFLNRVCDKMMNNNAFCSNEEDCKLFACVMEMRNSDVQFQDVITKGQQVLQGSTGEGQWNIEYVEDYKRIEVEEVKVSIIEENQLFCNILHTSLANMNLDRFRLNIQTFQDGYAFIQSDWHSSSHVHIIVMNDILPRKNGLEVLHMIRSLPNNQRFYIFMMTKRKTEEDMIYAYDHGVDRYIVQPFNIRLFESQIKRTLERLWT</sequence>
<dbReference type="InterPro" id="IPR001789">
    <property type="entry name" value="Sig_transdc_resp-reg_receiver"/>
</dbReference>
<gene>
    <name evidence="4" type="ORF">N784_11440</name>
</gene>
<reference evidence="4 5" key="1">
    <citation type="submission" date="2013-08" db="EMBL/GenBank/DDBJ databases">
        <authorList>
            <person name="Huang J."/>
            <person name="Wang G."/>
        </authorList>
    </citation>
    <scope>NUCLEOTIDE SEQUENCE [LARGE SCALE GENOMIC DNA]</scope>
    <source>
        <strain evidence="4 5">JSM 072002</strain>
    </source>
</reference>
<dbReference type="Pfam" id="PF00072">
    <property type="entry name" value="Response_reg"/>
    <property type="match status" value="1"/>
</dbReference>
<evidence type="ECO:0000259" key="3">
    <source>
        <dbReference type="PROSITE" id="PS50110"/>
    </source>
</evidence>
<dbReference type="PANTHER" id="PTHR44591">
    <property type="entry name" value="STRESS RESPONSE REGULATOR PROTEIN 1"/>
    <property type="match status" value="1"/>
</dbReference>
<dbReference type="eggNOG" id="COG0745">
    <property type="taxonomic scope" value="Bacteria"/>
</dbReference>
<dbReference type="GO" id="GO:0000160">
    <property type="term" value="P:phosphorelay signal transduction system"/>
    <property type="evidence" value="ECO:0007669"/>
    <property type="project" value="InterPro"/>
</dbReference>
<dbReference type="AlphaFoldDB" id="A0A0A5FW15"/>